<comment type="function">
    <text evidence="7">TRAP proteins are part of a complex whose function is to bind calcium to the ER membrane and thereby regulate the retention of ER resident proteins. May be involved in the recycling of the translocation apparatus after completion of the translocation process or may function as a membrane-bound chaperone facilitating folding of translocated proteins.</text>
</comment>
<evidence type="ECO:0000256" key="5">
    <source>
        <dbReference type="ARBA" id="ARBA00022989"/>
    </source>
</evidence>
<keyword evidence="2 7" id="KW-0812">Transmembrane</keyword>
<gene>
    <name evidence="9" type="ORF">MA16_Dca015127</name>
</gene>
<reference evidence="9 10" key="2">
    <citation type="journal article" date="2017" name="Nature">
        <title>The Apostasia genome and the evolution of orchids.</title>
        <authorList>
            <person name="Zhang G.Q."/>
            <person name="Liu K.W."/>
            <person name="Li Z."/>
            <person name="Lohaus R."/>
            <person name="Hsiao Y.Y."/>
            <person name="Niu S.C."/>
            <person name="Wang J.Y."/>
            <person name="Lin Y.C."/>
            <person name="Xu Q."/>
            <person name="Chen L.J."/>
            <person name="Yoshida K."/>
            <person name="Fujiwara S."/>
            <person name="Wang Z.W."/>
            <person name="Zhang Y.Q."/>
            <person name="Mitsuda N."/>
            <person name="Wang M."/>
            <person name="Liu G.H."/>
            <person name="Pecoraro L."/>
            <person name="Huang H.X."/>
            <person name="Xiao X.J."/>
            <person name="Lin M."/>
            <person name="Wu X.Y."/>
            <person name="Wu W.L."/>
            <person name="Chen Y.Y."/>
            <person name="Chang S.B."/>
            <person name="Sakamoto S."/>
            <person name="Ohme-Takagi M."/>
            <person name="Yagi M."/>
            <person name="Zeng S.J."/>
            <person name="Shen C.Y."/>
            <person name="Yeh C.M."/>
            <person name="Luo Y.B."/>
            <person name="Tsai W.C."/>
            <person name="Van de Peer Y."/>
            <person name="Liu Z.J."/>
        </authorList>
    </citation>
    <scope>NUCLEOTIDE SEQUENCE [LARGE SCALE GENOMIC DNA]</scope>
    <source>
        <tissue evidence="9">The whole plant</tissue>
    </source>
</reference>
<dbReference type="EMBL" id="KZ503414">
    <property type="protein sequence ID" value="PKU64597.1"/>
    <property type="molecule type" value="Genomic_DNA"/>
</dbReference>
<comment type="subunit">
    <text evidence="7">Heterotetramer of TRAP-alpha, TRAP-beta, TRAP-delta and TRAP-gamma.</text>
</comment>
<evidence type="ECO:0000313" key="10">
    <source>
        <dbReference type="Proteomes" id="UP000233837"/>
    </source>
</evidence>
<reference evidence="9 10" key="1">
    <citation type="journal article" date="2016" name="Sci. Rep.">
        <title>The Dendrobium catenatum Lindl. genome sequence provides insights into polysaccharide synthase, floral development and adaptive evolution.</title>
        <authorList>
            <person name="Zhang G.Q."/>
            <person name="Xu Q."/>
            <person name="Bian C."/>
            <person name="Tsai W.C."/>
            <person name="Yeh C.M."/>
            <person name="Liu K.W."/>
            <person name="Yoshida K."/>
            <person name="Zhang L.S."/>
            <person name="Chang S.B."/>
            <person name="Chen F."/>
            <person name="Shi Y."/>
            <person name="Su Y.Y."/>
            <person name="Zhang Y.Q."/>
            <person name="Chen L.J."/>
            <person name="Yin Y."/>
            <person name="Lin M."/>
            <person name="Huang H."/>
            <person name="Deng H."/>
            <person name="Wang Z.W."/>
            <person name="Zhu S.L."/>
            <person name="Zhao X."/>
            <person name="Deng C."/>
            <person name="Niu S.C."/>
            <person name="Huang J."/>
            <person name="Wang M."/>
            <person name="Liu G.H."/>
            <person name="Yang H.J."/>
            <person name="Xiao X.J."/>
            <person name="Hsiao Y.Y."/>
            <person name="Wu W.L."/>
            <person name="Chen Y.Y."/>
            <person name="Mitsuda N."/>
            <person name="Ohme-Takagi M."/>
            <person name="Luo Y.B."/>
            <person name="Van de Peer Y."/>
            <person name="Liu Z.J."/>
        </authorList>
    </citation>
    <scope>NUCLEOTIDE SEQUENCE [LARGE SCALE GENOMIC DNA]</scope>
    <source>
        <tissue evidence="9">The whole plant</tissue>
    </source>
</reference>
<evidence type="ECO:0000256" key="2">
    <source>
        <dbReference type="ARBA" id="ARBA00022692"/>
    </source>
</evidence>
<dbReference type="GO" id="GO:0005789">
    <property type="term" value="C:endoplasmic reticulum membrane"/>
    <property type="evidence" value="ECO:0007669"/>
    <property type="project" value="UniProtKB-SubCell"/>
</dbReference>
<evidence type="ECO:0000256" key="6">
    <source>
        <dbReference type="ARBA" id="ARBA00023136"/>
    </source>
</evidence>
<protein>
    <recommendedName>
        <fullName evidence="7">Translocon-associated protein subunit alpha</fullName>
        <shortName evidence="7">TRAP-alpha</shortName>
    </recommendedName>
    <alternativeName>
        <fullName evidence="7">Signal sequence receptor subunit alpha</fullName>
    </alternativeName>
</protein>
<dbReference type="AlphaFoldDB" id="A0A2I0VMG6"/>
<dbReference type="Proteomes" id="UP000233837">
    <property type="component" value="Unassembled WGS sequence"/>
</dbReference>
<keyword evidence="6 7" id="KW-0472">Membrane</keyword>
<evidence type="ECO:0000256" key="3">
    <source>
        <dbReference type="ARBA" id="ARBA00022729"/>
    </source>
</evidence>
<dbReference type="OrthoDB" id="1926781at2759"/>
<keyword evidence="3 7" id="KW-0732">Signal</keyword>
<proteinExistence type="inferred from homology"/>
<dbReference type="STRING" id="906689.A0A2I0VMG6"/>
<feature type="chain" id="PRO_5014166796" description="Translocon-associated protein subunit alpha" evidence="8">
    <location>
        <begin position="26"/>
        <end position="256"/>
    </location>
</feature>
<dbReference type="PANTHER" id="PTHR12924">
    <property type="entry name" value="TRANSLOCON-ASSOCIATED PROTEIN, ALPHA SUBUNIT"/>
    <property type="match status" value="1"/>
</dbReference>
<comment type="similarity">
    <text evidence="7">Belongs to the TRAP-alpha family.</text>
</comment>
<evidence type="ECO:0000256" key="4">
    <source>
        <dbReference type="ARBA" id="ARBA00022824"/>
    </source>
</evidence>
<feature type="signal peptide" evidence="8">
    <location>
        <begin position="1"/>
        <end position="25"/>
    </location>
</feature>
<dbReference type="InterPro" id="IPR005595">
    <property type="entry name" value="TRAP_alpha"/>
</dbReference>
<evidence type="ECO:0000256" key="8">
    <source>
        <dbReference type="SAM" id="SignalP"/>
    </source>
</evidence>
<feature type="transmembrane region" description="Helical" evidence="7">
    <location>
        <begin position="189"/>
        <end position="208"/>
    </location>
</feature>
<dbReference type="Pfam" id="PF03896">
    <property type="entry name" value="TRAP_alpha"/>
    <property type="match status" value="1"/>
</dbReference>
<keyword evidence="5 7" id="KW-1133">Transmembrane helix</keyword>
<evidence type="ECO:0000256" key="7">
    <source>
        <dbReference type="RuleBase" id="RU368074"/>
    </source>
</evidence>
<evidence type="ECO:0000313" key="9">
    <source>
        <dbReference type="EMBL" id="PKU64597.1"/>
    </source>
</evidence>
<comment type="subcellular location">
    <subcellularLocation>
        <location evidence="1 7">Endoplasmic reticulum membrane</location>
        <topology evidence="1 7">Single-pass type I membrane protein</topology>
    </subcellularLocation>
</comment>
<keyword evidence="4 7" id="KW-0256">Endoplasmic reticulum</keyword>
<evidence type="ECO:0000256" key="1">
    <source>
        <dbReference type="ARBA" id="ARBA00004115"/>
    </source>
</evidence>
<accession>A0A2I0VMG6</accession>
<keyword evidence="7" id="KW-0106">Calcium</keyword>
<dbReference type="PANTHER" id="PTHR12924:SF0">
    <property type="entry name" value="TRANSLOCON-ASSOCIATED PROTEIN SUBUNIT ALPHA"/>
    <property type="match status" value="1"/>
</dbReference>
<comment type="domain">
    <text evidence="7">Shows a remarkable charge distribution with the N-terminus being highly negatively charged, and the cytoplasmic C-terminus positively charged.</text>
</comment>
<sequence length="256" mass="27985">MEIRVISFVVAFLLLASPILQVVRSQVDNAEEVAEVEGGELGIVGDEAQDFSDGSLVPAPGVDTICVFPKNAARLVPAGEETELLVGMHNEGESSLNVIATRASLHLSYDHRMLVQNLTIQEFYNITVPLSAQATFPYVFAVSKYLQPGTFDLVGTIVYEIDQHLYQNVFYNGTIEVVEASGFITIESVFLVTLGVALIGLLGLWAYGRIQNLSKKTKRAPKVEVGTTTTKDDMNEWLQGTAYAHSLSSNKSKKKK</sequence>
<organism evidence="9 10">
    <name type="scientific">Dendrobium catenatum</name>
    <dbReference type="NCBI Taxonomy" id="906689"/>
    <lineage>
        <taxon>Eukaryota</taxon>
        <taxon>Viridiplantae</taxon>
        <taxon>Streptophyta</taxon>
        <taxon>Embryophyta</taxon>
        <taxon>Tracheophyta</taxon>
        <taxon>Spermatophyta</taxon>
        <taxon>Magnoliopsida</taxon>
        <taxon>Liliopsida</taxon>
        <taxon>Asparagales</taxon>
        <taxon>Orchidaceae</taxon>
        <taxon>Epidendroideae</taxon>
        <taxon>Malaxideae</taxon>
        <taxon>Dendrobiinae</taxon>
        <taxon>Dendrobium</taxon>
    </lineage>
</organism>
<name>A0A2I0VMG6_9ASPA</name>
<keyword evidence="10" id="KW-1185">Reference proteome</keyword>